<organism evidence="1 2">
    <name type="scientific">Bordetella genomosp. 13</name>
    <dbReference type="NCBI Taxonomy" id="463040"/>
    <lineage>
        <taxon>Bacteria</taxon>
        <taxon>Pseudomonadati</taxon>
        <taxon>Pseudomonadota</taxon>
        <taxon>Betaproteobacteria</taxon>
        <taxon>Burkholderiales</taxon>
        <taxon>Alcaligenaceae</taxon>
        <taxon>Bordetella</taxon>
    </lineage>
</organism>
<dbReference type="CDD" id="cd02513">
    <property type="entry name" value="CMP-NeuAc_Synthase"/>
    <property type="match status" value="1"/>
</dbReference>
<dbReference type="OrthoDB" id="9805604at2"/>
<dbReference type="Pfam" id="PF02348">
    <property type="entry name" value="CTP_transf_3"/>
    <property type="match status" value="1"/>
</dbReference>
<keyword evidence="1" id="KW-0548">Nucleotidyltransferase</keyword>
<gene>
    <name evidence="1" type="ORF">CAL15_06575</name>
</gene>
<dbReference type="PANTHER" id="PTHR21485">
    <property type="entry name" value="HAD SUPERFAMILY MEMBERS CMAS AND KDSC"/>
    <property type="match status" value="1"/>
</dbReference>
<accession>A0A1W6Z9J4</accession>
<dbReference type="InterPro" id="IPR003329">
    <property type="entry name" value="Cytidylyl_trans"/>
</dbReference>
<dbReference type="NCBIfam" id="TIGR03584">
    <property type="entry name" value="PseF"/>
    <property type="match status" value="1"/>
</dbReference>
<dbReference type="GO" id="GO:0008781">
    <property type="term" value="F:N-acylneuraminate cytidylyltransferase activity"/>
    <property type="evidence" value="ECO:0007669"/>
    <property type="project" value="TreeGrafter"/>
</dbReference>
<dbReference type="EMBL" id="CP021111">
    <property type="protein sequence ID" value="ARP94076.1"/>
    <property type="molecule type" value="Genomic_DNA"/>
</dbReference>
<reference evidence="1 2" key="1">
    <citation type="submission" date="2017-05" db="EMBL/GenBank/DDBJ databases">
        <title>Complete and WGS of Bordetella genogroups.</title>
        <authorList>
            <person name="Spilker T."/>
            <person name="LiPuma J."/>
        </authorList>
    </citation>
    <scope>NUCLEOTIDE SEQUENCE [LARGE SCALE GENOMIC DNA]</scope>
    <source>
        <strain evidence="1 2">AU7206</strain>
    </source>
</reference>
<dbReference type="PANTHER" id="PTHR21485:SF6">
    <property type="entry name" value="N-ACYLNEURAMINATE CYTIDYLYLTRANSFERASE-RELATED"/>
    <property type="match status" value="1"/>
</dbReference>
<proteinExistence type="predicted"/>
<keyword evidence="2" id="KW-1185">Reference proteome</keyword>
<dbReference type="Gene3D" id="3.90.550.10">
    <property type="entry name" value="Spore Coat Polysaccharide Biosynthesis Protein SpsA, Chain A"/>
    <property type="match status" value="1"/>
</dbReference>
<evidence type="ECO:0000313" key="1">
    <source>
        <dbReference type="EMBL" id="ARP94076.1"/>
    </source>
</evidence>
<name>A0A1W6Z9J4_9BORD</name>
<evidence type="ECO:0000313" key="2">
    <source>
        <dbReference type="Proteomes" id="UP000194161"/>
    </source>
</evidence>
<sequence>MARDPIIVVVPARGGSKRVPRKNVRPFHGKPMLHWPLRAAQDTGLFDRIVVSTDDPDIAEAARAGGAEVPFLRDASLADDVTGTTDVVRDAVVRLRLPDDAAVCCLYPTAAFVQARDLASGLEALREGGVPWVISVAAYRTPIQRAYLLKEDGLVEPAMPEYMPMRSQDLPQAFFDAGQFYWARAKTWRTAGLRVWDGARPVMLDANRVVDIDTLSDWAYAERLFALWREGAD</sequence>
<dbReference type="Proteomes" id="UP000194161">
    <property type="component" value="Chromosome"/>
</dbReference>
<keyword evidence="1" id="KW-0808">Transferase</keyword>
<dbReference type="STRING" id="463040.CAL15_06575"/>
<dbReference type="SUPFAM" id="SSF53448">
    <property type="entry name" value="Nucleotide-diphospho-sugar transferases"/>
    <property type="match status" value="1"/>
</dbReference>
<dbReference type="RefSeq" id="WP_086077846.1">
    <property type="nucleotide sequence ID" value="NZ_CP021111.1"/>
</dbReference>
<dbReference type="InterPro" id="IPR020039">
    <property type="entry name" value="PseF"/>
</dbReference>
<protein>
    <submittedName>
        <fullName evidence="1">Pseudaminic acid cytidylyltransferase</fullName>
    </submittedName>
</protein>
<dbReference type="InterPro" id="IPR050793">
    <property type="entry name" value="CMP-NeuNAc_synthase"/>
</dbReference>
<dbReference type="InterPro" id="IPR029044">
    <property type="entry name" value="Nucleotide-diphossugar_trans"/>
</dbReference>
<dbReference type="KEGG" id="bgm:CAL15_06575"/>
<dbReference type="AlphaFoldDB" id="A0A1W6Z9J4"/>